<dbReference type="RefSeq" id="WP_072716516.1">
    <property type="nucleotide sequence ID" value="NZ_FRAU01000018.1"/>
</dbReference>
<dbReference type="AlphaFoldDB" id="A0A1M6XXU4"/>
<feature type="region of interest" description="Disordered" evidence="1">
    <location>
        <begin position="1"/>
        <end position="30"/>
    </location>
</feature>
<sequence>MDAASNLRFQAKVPTKSPVSKPASTPIMQPVIEPPGRLKTLLLIHSLPMPSQRKKTDFSAATKIRYRRQGTLLLAIPFQERMDFYFSCVALRTT</sequence>
<organism evidence="2 3">
    <name type="scientific">Rhodothermus profundi</name>
    <dbReference type="NCBI Taxonomy" id="633813"/>
    <lineage>
        <taxon>Bacteria</taxon>
        <taxon>Pseudomonadati</taxon>
        <taxon>Rhodothermota</taxon>
        <taxon>Rhodothermia</taxon>
        <taxon>Rhodothermales</taxon>
        <taxon>Rhodothermaceae</taxon>
        <taxon>Rhodothermus</taxon>
    </lineage>
</organism>
<proteinExistence type="predicted"/>
<evidence type="ECO:0000313" key="3">
    <source>
        <dbReference type="Proteomes" id="UP000185812"/>
    </source>
</evidence>
<evidence type="ECO:0000256" key="1">
    <source>
        <dbReference type="SAM" id="MobiDB-lite"/>
    </source>
</evidence>
<reference evidence="3" key="1">
    <citation type="submission" date="2016-11" db="EMBL/GenBank/DDBJ databases">
        <authorList>
            <person name="Varghese N."/>
            <person name="Submissions S."/>
        </authorList>
    </citation>
    <scope>NUCLEOTIDE SEQUENCE [LARGE SCALE GENOMIC DNA]</scope>
    <source>
        <strain evidence="3">DSM 22212</strain>
    </source>
</reference>
<keyword evidence="3" id="KW-1185">Reference proteome</keyword>
<gene>
    <name evidence="2" type="ORF">SAMN04488087_2724</name>
</gene>
<dbReference type="Proteomes" id="UP000185812">
    <property type="component" value="Unassembled WGS sequence"/>
</dbReference>
<evidence type="ECO:0000313" key="2">
    <source>
        <dbReference type="EMBL" id="SHL10668.1"/>
    </source>
</evidence>
<name>A0A1M6XXU4_9BACT</name>
<dbReference type="EMBL" id="FRAU01000018">
    <property type="protein sequence ID" value="SHL10668.1"/>
    <property type="molecule type" value="Genomic_DNA"/>
</dbReference>
<accession>A0A1M6XXU4</accession>
<protein>
    <submittedName>
        <fullName evidence="2">Uncharacterized protein</fullName>
    </submittedName>
</protein>